<gene>
    <name evidence="2" type="ORF">MIND_00989100</name>
</gene>
<dbReference type="RefSeq" id="XP_037215889.1">
    <property type="nucleotide sequence ID" value="XM_037366495.1"/>
</dbReference>
<evidence type="ECO:0000313" key="3">
    <source>
        <dbReference type="Proteomes" id="UP000636479"/>
    </source>
</evidence>
<evidence type="ECO:0000256" key="1">
    <source>
        <dbReference type="SAM" id="Phobius"/>
    </source>
</evidence>
<feature type="transmembrane region" description="Helical" evidence="1">
    <location>
        <begin position="188"/>
        <end position="210"/>
    </location>
</feature>
<feature type="transmembrane region" description="Helical" evidence="1">
    <location>
        <begin position="58"/>
        <end position="82"/>
    </location>
</feature>
<dbReference type="EMBL" id="JACAZF010000009">
    <property type="protein sequence ID" value="KAF7294526.1"/>
    <property type="molecule type" value="Genomic_DNA"/>
</dbReference>
<keyword evidence="1" id="KW-0812">Transmembrane</keyword>
<dbReference type="GeneID" id="59349011"/>
<proteinExistence type="predicted"/>
<name>A0A8H6VWI7_9AGAR</name>
<dbReference type="OrthoDB" id="3344043at2759"/>
<keyword evidence="1" id="KW-0472">Membrane</keyword>
<reference evidence="2" key="1">
    <citation type="submission" date="2020-05" db="EMBL/GenBank/DDBJ databases">
        <title>Mycena genomes resolve the evolution of fungal bioluminescence.</title>
        <authorList>
            <person name="Tsai I.J."/>
        </authorList>
    </citation>
    <scope>NUCLEOTIDE SEQUENCE</scope>
    <source>
        <strain evidence="2">171206Taipei</strain>
    </source>
</reference>
<organism evidence="2 3">
    <name type="scientific">Mycena indigotica</name>
    <dbReference type="NCBI Taxonomy" id="2126181"/>
    <lineage>
        <taxon>Eukaryota</taxon>
        <taxon>Fungi</taxon>
        <taxon>Dikarya</taxon>
        <taxon>Basidiomycota</taxon>
        <taxon>Agaricomycotina</taxon>
        <taxon>Agaricomycetes</taxon>
        <taxon>Agaricomycetidae</taxon>
        <taxon>Agaricales</taxon>
        <taxon>Marasmiineae</taxon>
        <taxon>Mycenaceae</taxon>
        <taxon>Mycena</taxon>
    </lineage>
</organism>
<feature type="transmembrane region" description="Helical" evidence="1">
    <location>
        <begin position="518"/>
        <end position="542"/>
    </location>
</feature>
<feature type="transmembrane region" description="Helical" evidence="1">
    <location>
        <begin position="102"/>
        <end position="124"/>
    </location>
</feature>
<dbReference type="Proteomes" id="UP000636479">
    <property type="component" value="Unassembled WGS sequence"/>
</dbReference>
<accession>A0A8H6VWI7</accession>
<comment type="caution">
    <text evidence="2">The sequence shown here is derived from an EMBL/GenBank/DDBJ whole genome shotgun (WGS) entry which is preliminary data.</text>
</comment>
<keyword evidence="3" id="KW-1185">Reference proteome</keyword>
<dbReference type="AlphaFoldDB" id="A0A8H6VWI7"/>
<protein>
    <submittedName>
        <fullName evidence="2">Uncharacterized protein</fullName>
    </submittedName>
</protein>
<evidence type="ECO:0000313" key="2">
    <source>
        <dbReference type="EMBL" id="KAF7294526.1"/>
    </source>
</evidence>
<keyword evidence="1" id="KW-1133">Transmembrane helix</keyword>
<sequence length="622" mass="66035">MELTPSTSNIPSLSWNAAPQEPQALVKEPSGLFDTISIISSRRSTDIPSSTFFRGKRIILLALGLGLSATLVLVGASLQIFVTHDFTQQGSYIITSAPLGSIVAFTLVLSVLFILTVPCLLNLLGYSLAWSWLKSSLHHGPNRPTPYQLGVVMDILHGGHLPSLWSAVGYIHSLGKDKRRPPIIKRAVTFLAIALFLSYSFFLVAIAFSLSSTPLSFVELSSYSGTWPRLSRQINSTMCATTSGAVALGINLCGLQSAASTYPFADSLPEGLRTLTNNSANNAVAFGNDGTAFLVPANIPDDVAYYGTSNGVLADCQSVTPECLVTTPSRSPLSLKCPSSVGFNASLNTATNQYSFGILDASGNPMKNPYNVSTNPFQFGAVVQSQAYASADQTYVGYTGFFTHGTSAYNVLTCSVFVRSFGYTYFNGSFTVDPSNSYVVTNLDIVRGIGAMTAAASLSDRVPAAIEGAGLNASTNAEYADAFSRELSRELIAFTSVLYESAPPHDVQQVRRVLGTRLSLPFLVTLLLWTAAYCLLVLVLAIKAISATYSSPYTLLAAQRLRSPLTAIHAAYGRSEAHRTWESSPTKLFSAEADADRLSIGPTAASGGGLAFAVTRIGAGAA</sequence>